<reference evidence="2" key="1">
    <citation type="submission" date="2023-10" db="EMBL/GenBank/DDBJ databases">
        <authorList>
            <person name="Chen Y."/>
            <person name="Shah S."/>
            <person name="Dougan E. K."/>
            <person name="Thang M."/>
            <person name="Chan C."/>
        </authorList>
    </citation>
    <scope>NUCLEOTIDE SEQUENCE [LARGE SCALE GENOMIC DNA]</scope>
</reference>
<dbReference type="Proteomes" id="UP001189429">
    <property type="component" value="Unassembled WGS sequence"/>
</dbReference>
<feature type="region of interest" description="Disordered" evidence="1">
    <location>
        <begin position="381"/>
        <end position="426"/>
    </location>
</feature>
<protein>
    <submittedName>
        <fullName evidence="2">Uncharacterized protein</fullName>
    </submittedName>
</protein>
<proteinExistence type="predicted"/>
<gene>
    <name evidence="2" type="ORF">PCOR1329_LOCUS50186</name>
</gene>
<dbReference type="EMBL" id="CAUYUJ010016070">
    <property type="protein sequence ID" value="CAK0861548.1"/>
    <property type="molecule type" value="Genomic_DNA"/>
</dbReference>
<evidence type="ECO:0000313" key="2">
    <source>
        <dbReference type="EMBL" id="CAK0861548.1"/>
    </source>
</evidence>
<name>A0ABN9USW0_9DINO</name>
<evidence type="ECO:0000256" key="1">
    <source>
        <dbReference type="SAM" id="MobiDB-lite"/>
    </source>
</evidence>
<organism evidence="2 3">
    <name type="scientific">Prorocentrum cordatum</name>
    <dbReference type="NCBI Taxonomy" id="2364126"/>
    <lineage>
        <taxon>Eukaryota</taxon>
        <taxon>Sar</taxon>
        <taxon>Alveolata</taxon>
        <taxon>Dinophyceae</taxon>
        <taxon>Prorocentrales</taxon>
        <taxon>Prorocentraceae</taxon>
        <taxon>Prorocentrum</taxon>
    </lineage>
</organism>
<sequence>MPASAARTRAAAIKQLFCDFDIRGKFVGPWINQKWIVRLLLTKRCRLTVLVFCESTELGPGWYRRRCSRAAPSAARPGFSARARSPPRAGTVQANHDHVHGLRGALAGPDDVKDRRLDARRLNTIHDGSAGPLPLGHSLFLLDSCWGAPGKPAGQQVANAIVSRHAVPSRLARQGAVLVGFQNRSAKHHLSGMCFDSASAATALALVQASFGDARNHFHPRAHQVLLSVALSLGQRRLQAVGCADRSIVRHRSGFKSLRARSARGEKSLGAGGPKRRRNPRSSVEPRGDVRRLPPRLGRASRETAIPEGQTGLHPLPIGPVDAQEVIPGAAKHRVAGPDGHQVLQTFGHYAALADPLNRTSLSSLKFRRFLRDCGLLSSEARRRSASSSAGPLGGGEPRRCTEASLGGSAPGGLLRSGSLGPARRGSASLSVSRGGLASGLPLRVFGKALLTEVQADLLFVQARRSGSMGPARGGGGGAVARAPGKQLGVEGFRKLLQDLSQRCAPHLRPAGADPASSSLELFCGQVLGPLNQLLLEASGSEAAAAARTMESPEAVLLLRRARPGVERLFAAYASAAPGREPAWSVEATARFAEDFHVSQELGPLTVQRAFQDCIHHEGCRSGGSDAELSAATLELVLVLLAQKLHGSQQGATPLEKVLELFRLMNGIASSSGFAGRSWPPHEQLIPVPLARRASADSLTAAPRASRDAGDMTWADMLVGDEAP</sequence>
<feature type="compositionally biased region" description="Low complexity" evidence="1">
    <location>
        <begin position="404"/>
        <end position="426"/>
    </location>
</feature>
<comment type="caution">
    <text evidence="2">The sequence shown here is derived from an EMBL/GenBank/DDBJ whole genome shotgun (WGS) entry which is preliminary data.</text>
</comment>
<accession>A0ABN9USW0</accession>
<keyword evidence="3" id="KW-1185">Reference proteome</keyword>
<evidence type="ECO:0000313" key="3">
    <source>
        <dbReference type="Proteomes" id="UP001189429"/>
    </source>
</evidence>
<feature type="region of interest" description="Disordered" evidence="1">
    <location>
        <begin position="259"/>
        <end position="321"/>
    </location>
</feature>